<dbReference type="Proteomes" id="UP000516117">
    <property type="component" value="Chromosome"/>
</dbReference>
<organism evidence="1 2">
    <name type="scientific">Tessaracoccus defluvii</name>
    <dbReference type="NCBI Taxonomy" id="1285901"/>
    <lineage>
        <taxon>Bacteria</taxon>
        <taxon>Bacillati</taxon>
        <taxon>Actinomycetota</taxon>
        <taxon>Actinomycetes</taxon>
        <taxon>Propionibacteriales</taxon>
        <taxon>Propionibacteriaceae</taxon>
        <taxon>Tessaracoccus</taxon>
    </lineage>
</organism>
<sequence length="201" mass="21819">MKKAAWIGIVAVAIVIAFAGGLVGPKLWGLAGWGTSSESHDRQVIAAVQRTEEIALVSLGIEGILDESKESTFLGVKVPGSKRLTLMQYGFTAKLGVDGAGVRIEPADENTYEISFPEFIFIGFDDPTFKVAAEDNGILSWATPEIDSLEMVNKVLTDDAKSEYIVANEELLQEQATTFYTSILRAVDPDIELTFVFRPAT</sequence>
<evidence type="ECO:0008006" key="3">
    <source>
        <dbReference type="Google" id="ProtNLM"/>
    </source>
</evidence>
<protein>
    <recommendedName>
        <fullName evidence="3">DUF4230 domain-containing protein</fullName>
    </recommendedName>
</protein>
<dbReference type="EMBL" id="CP060789">
    <property type="protein sequence ID" value="QNP54599.1"/>
    <property type="molecule type" value="Genomic_DNA"/>
</dbReference>
<accession>A0A7H0H233</accession>
<gene>
    <name evidence="1" type="ORF">H9L22_09630</name>
</gene>
<reference evidence="1 2" key="1">
    <citation type="submission" date="2020-08" db="EMBL/GenBank/DDBJ databases">
        <title>Genome sequence of Tessaracoccus defluvii JCM 17540T.</title>
        <authorList>
            <person name="Hyun D.-W."/>
            <person name="Bae J.-W."/>
        </authorList>
    </citation>
    <scope>NUCLEOTIDE SEQUENCE [LARGE SCALE GENOMIC DNA]</scope>
    <source>
        <strain evidence="1 2">JCM 17540</strain>
    </source>
</reference>
<keyword evidence="2" id="KW-1185">Reference proteome</keyword>
<dbReference type="KEGG" id="tdf:H9L22_09630"/>
<name>A0A7H0H233_9ACTN</name>
<dbReference type="AlphaFoldDB" id="A0A7H0H233"/>
<evidence type="ECO:0000313" key="2">
    <source>
        <dbReference type="Proteomes" id="UP000516117"/>
    </source>
</evidence>
<proteinExistence type="predicted"/>
<dbReference type="RefSeq" id="WP_187719739.1">
    <property type="nucleotide sequence ID" value="NZ_BAABBL010000022.1"/>
</dbReference>
<evidence type="ECO:0000313" key="1">
    <source>
        <dbReference type="EMBL" id="QNP54599.1"/>
    </source>
</evidence>